<gene>
    <name evidence="6" type="ORF">FN961_08025</name>
</gene>
<evidence type="ECO:0000259" key="5">
    <source>
        <dbReference type="PROSITE" id="PS51459"/>
    </source>
</evidence>
<dbReference type="InterPro" id="IPR003812">
    <property type="entry name" value="Fido"/>
</dbReference>
<comment type="catalytic activity">
    <reaction evidence="1">
        <text>L-tyrosyl-[protein] + ATP = O-(5'-adenylyl)-L-tyrosyl-[protein] + diphosphate</text>
        <dbReference type="Rhea" id="RHEA:54288"/>
        <dbReference type="Rhea" id="RHEA-COMP:10136"/>
        <dbReference type="Rhea" id="RHEA-COMP:13846"/>
        <dbReference type="ChEBI" id="CHEBI:30616"/>
        <dbReference type="ChEBI" id="CHEBI:33019"/>
        <dbReference type="ChEBI" id="CHEBI:46858"/>
        <dbReference type="ChEBI" id="CHEBI:83624"/>
        <dbReference type="EC" id="2.7.7.108"/>
    </reaction>
</comment>
<dbReference type="NCBIfam" id="NF046030">
    <property type="entry name" value="ProtAdlyltaseSoFic"/>
    <property type="match status" value="1"/>
</dbReference>
<dbReference type="PANTHER" id="PTHR13504">
    <property type="entry name" value="FIDO DOMAIN-CONTAINING PROTEIN DDB_G0283145"/>
    <property type="match status" value="1"/>
</dbReference>
<reference evidence="7" key="1">
    <citation type="submission" date="2019-07" db="EMBL/GenBank/DDBJ databases">
        <title>Shewanella sp. YLB-08 draft genomic sequence.</title>
        <authorList>
            <person name="Yu L."/>
        </authorList>
    </citation>
    <scope>NUCLEOTIDE SEQUENCE [LARGE SCALE GENOMIC DNA]</scope>
    <source>
        <strain evidence="7">JCM 20706</strain>
    </source>
</reference>
<dbReference type="AlphaFoldDB" id="A0A553JR50"/>
<evidence type="ECO:0000256" key="1">
    <source>
        <dbReference type="PIRNR" id="PIRNR038925"/>
    </source>
</evidence>
<keyword evidence="1 2" id="KW-0547">Nucleotide-binding</keyword>
<dbReference type="EC" id="2.7.7.108" evidence="1"/>
<feature type="domain" description="Fido" evidence="5">
    <location>
        <begin position="121"/>
        <end position="262"/>
    </location>
</feature>
<name>A0A553JR50_SHEHA</name>
<sequence length="385" mass="43558">MKWQAEQAYNHLPPLPLGSDLGELAETLLILKACIPARAALAELKQAGELLPNQGLLINLLPLLEAQGSSEIENIVTTTDKLFQYAQEDSQADPMTKEALRYRTALYQGFTELTSRPLCVTTALKICSTIKSVQMDVRKVPGTSLTNQATGEVIYTPPAGENVIRDLLSNWEAFLHNQDDVDPLIKMAMAHYQFEAIHPFIDGNGRTGRVLNILYLIDQQLLSAPILYLSRYIVANKQDYYRLLLNVTTKQEWQPWIIFILNAVEQTAKWTTHKIAAARELIEHTTEYVRQQLPKIYSYELVQVIFEQPYCRIQNLVESGLAKRQTASVYLKQLCDIGVLEELQSGKEKLFVHPKFVTLMTKDSNQFSSYFDADSAKESTNATTK</sequence>
<comment type="function">
    <text evidence="1">Adenylyltransferase that mediates the addition of adenosine 5'-monophosphate (AMP) to specific residues of target proteins.</text>
</comment>
<dbReference type="Pfam" id="PF02661">
    <property type="entry name" value="Fic"/>
    <property type="match status" value="1"/>
</dbReference>
<dbReference type="InterPro" id="IPR025758">
    <property type="entry name" value="Fic/DOC_N"/>
</dbReference>
<dbReference type="Pfam" id="PF13784">
    <property type="entry name" value="Fic_N"/>
    <property type="match status" value="1"/>
</dbReference>
<feature type="active site" evidence="3">
    <location>
        <position position="198"/>
    </location>
</feature>
<comment type="caution">
    <text evidence="6">The sequence shown here is derived from an EMBL/GenBank/DDBJ whole genome shotgun (WGS) entry which is preliminary data.</text>
</comment>
<dbReference type="Proteomes" id="UP000318126">
    <property type="component" value="Unassembled WGS sequence"/>
</dbReference>
<feature type="binding site" evidence="4">
    <location>
        <begin position="202"/>
        <end position="209"/>
    </location>
    <ligand>
        <name>ATP</name>
        <dbReference type="ChEBI" id="CHEBI:30616"/>
    </ligand>
</feature>
<dbReference type="PROSITE" id="PS51459">
    <property type="entry name" value="FIDO"/>
    <property type="match status" value="1"/>
</dbReference>
<dbReference type="PANTHER" id="PTHR13504:SF35">
    <property type="entry name" value="PROTEIN ADENYLYLTRANSFERASE SOFIC"/>
    <property type="match status" value="1"/>
</dbReference>
<feature type="binding site" evidence="2">
    <location>
        <begin position="203"/>
        <end position="209"/>
    </location>
    <ligand>
        <name>ATP</name>
        <dbReference type="ChEBI" id="CHEBI:30616"/>
    </ligand>
</feature>
<dbReference type="SUPFAM" id="SSF140931">
    <property type="entry name" value="Fic-like"/>
    <property type="match status" value="1"/>
</dbReference>
<dbReference type="Gene3D" id="1.10.3290.10">
    <property type="entry name" value="Fido-like domain"/>
    <property type="match status" value="1"/>
</dbReference>
<organism evidence="6 7">
    <name type="scientific">Shewanella hanedai</name>
    <name type="common">Alteromonas hanedai</name>
    <dbReference type="NCBI Taxonomy" id="25"/>
    <lineage>
        <taxon>Bacteria</taxon>
        <taxon>Pseudomonadati</taxon>
        <taxon>Pseudomonadota</taxon>
        <taxon>Gammaproteobacteria</taxon>
        <taxon>Alteromonadales</taxon>
        <taxon>Shewanellaceae</taxon>
        <taxon>Shewanella</taxon>
    </lineage>
</organism>
<comment type="subunit">
    <text evidence="1">Homodimer.</text>
</comment>
<proteinExistence type="predicted"/>
<dbReference type="PIRSF" id="PIRSF038925">
    <property type="entry name" value="AMP-prot_trans"/>
    <property type="match status" value="1"/>
</dbReference>
<evidence type="ECO:0000256" key="3">
    <source>
        <dbReference type="PIRSR" id="PIRSR640198-1"/>
    </source>
</evidence>
<dbReference type="EMBL" id="VKGK01000007">
    <property type="protein sequence ID" value="TRY14928.1"/>
    <property type="molecule type" value="Genomic_DNA"/>
</dbReference>
<dbReference type="RefSeq" id="WP_143564035.1">
    <property type="nucleotide sequence ID" value="NZ_BMPL01000026.1"/>
</dbReference>
<evidence type="ECO:0000313" key="6">
    <source>
        <dbReference type="EMBL" id="TRY14928.1"/>
    </source>
</evidence>
<dbReference type="GO" id="GO:0005524">
    <property type="term" value="F:ATP binding"/>
    <property type="evidence" value="ECO:0007669"/>
    <property type="project" value="UniProtKB-UniRule"/>
</dbReference>
<comment type="catalytic activity">
    <reaction evidence="1">
        <text>L-threonyl-[protein] + ATP = 3-O-(5'-adenylyl)-L-threonyl-[protein] + diphosphate</text>
        <dbReference type="Rhea" id="RHEA:54292"/>
        <dbReference type="Rhea" id="RHEA-COMP:11060"/>
        <dbReference type="Rhea" id="RHEA-COMP:13847"/>
        <dbReference type="ChEBI" id="CHEBI:30013"/>
        <dbReference type="ChEBI" id="CHEBI:30616"/>
        <dbReference type="ChEBI" id="CHEBI:33019"/>
        <dbReference type="ChEBI" id="CHEBI:138113"/>
        <dbReference type="EC" id="2.7.7.108"/>
    </reaction>
</comment>
<feature type="binding site" evidence="2">
    <location>
        <position position="240"/>
    </location>
    <ligand>
        <name>ATP</name>
        <dbReference type="ChEBI" id="CHEBI:30616"/>
    </ligand>
</feature>
<feature type="binding site" evidence="4">
    <location>
        <begin position="240"/>
        <end position="241"/>
    </location>
    <ligand>
        <name>ATP</name>
        <dbReference type="ChEBI" id="CHEBI:30616"/>
    </ligand>
</feature>
<evidence type="ECO:0000313" key="7">
    <source>
        <dbReference type="Proteomes" id="UP000318126"/>
    </source>
</evidence>
<dbReference type="InterPro" id="IPR040198">
    <property type="entry name" value="Fido_containing"/>
</dbReference>
<evidence type="ECO:0000256" key="4">
    <source>
        <dbReference type="PIRSR" id="PIRSR640198-2"/>
    </source>
</evidence>
<dbReference type="GO" id="GO:0000287">
    <property type="term" value="F:magnesium ion binding"/>
    <property type="evidence" value="ECO:0007669"/>
    <property type="project" value="UniProtKB-UniRule"/>
</dbReference>
<keyword evidence="1" id="KW-0808">Transferase</keyword>
<dbReference type="GO" id="GO:0042803">
    <property type="term" value="F:protein homodimerization activity"/>
    <property type="evidence" value="ECO:0007669"/>
    <property type="project" value="UniProtKB-UniRule"/>
</dbReference>
<dbReference type="OrthoDB" id="9807853at2"/>
<keyword evidence="7" id="KW-1185">Reference proteome</keyword>
<dbReference type="GO" id="GO:0070733">
    <property type="term" value="F:AMPylase activity"/>
    <property type="evidence" value="ECO:0007669"/>
    <property type="project" value="UniProtKB-UniRule"/>
</dbReference>
<protein>
    <recommendedName>
        <fullName evidence="1">Protein adenylyltransferase</fullName>
        <ecNumber evidence="1">2.7.7.108</ecNumber>
    </recommendedName>
    <alternativeName>
        <fullName evidence="1">AMPylator</fullName>
    </alternativeName>
</protein>
<feature type="binding site" evidence="2">
    <location>
        <position position="73"/>
    </location>
    <ligand>
        <name>ATP</name>
        <dbReference type="ChEBI" id="CHEBI:30616"/>
    </ligand>
</feature>
<keyword evidence="1" id="KW-0548">Nucleotidyltransferase</keyword>
<feature type="binding site" evidence="2">
    <location>
        <position position="198"/>
    </location>
    <ligand>
        <name>ATP</name>
        <dbReference type="ChEBI" id="CHEBI:30616"/>
    </ligand>
</feature>
<dbReference type="InterPro" id="IPR048770">
    <property type="entry name" value="SoFic-like_C"/>
</dbReference>
<dbReference type="InterPro" id="IPR036597">
    <property type="entry name" value="Fido-like_dom_sf"/>
</dbReference>
<dbReference type="InterPro" id="IPR026287">
    <property type="entry name" value="SoFic-like"/>
</dbReference>
<accession>A0A553JR50</accession>
<dbReference type="Pfam" id="PF21248">
    <property type="entry name" value="SoFic-like_C"/>
    <property type="match status" value="1"/>
</dbReference>
<dbReference type="FunFam" id="1.10.3290.10:FF:000007">
    <property type="entry name" value="Protein adenylyltransferase SoFic"/>
    <property type="match status" value="1"/>
</dbReference>
<keyword evidence="1 2" id="KW-0067">ATP-binding</keyword>
<evidence type="ECO:0000256" key="2">
    <source>
        <dbReference type="PIRSR" id="PIRSR038925-1"/>
    </source>
</evidence>